<dbReference type="PROSITE" id="PS00018">
    <property type="entry name" value="EF_HAND_1"/>
    <property type="match status" value="2"/>
</dbReference>
<dbReference type="SMART" id="SM00054">
    <property type="entry name" value="EFh"/>
    <property type="match status" value="2"/>
</dbReference>
<dbReference type="Pfam" id="PF13499">
    <property type="entry name" value="EF-hand_7"/>
    <property type="match status" value="1"/>
</dbReference>
<sequence>MSSDGILLNLKPLKRVSSGLKNFDYKKWEKFFNKFEIQSYFEVFESLDLDKSGTICRAELGKALNAVGFTRAANSDKQVDRIMLLVDVNNDGEINFKELLLMMSQLKTLNEKQNEVLEAFECIDAVDTARNRHQRGLTTFYSVEKSKYEDENFKPVFYEKSYGETDKRTFVKLKESDRKRSFVSRRRLRELLTTDGEPFSAQESDEFWSFLDSVGGRVDDNVDYEDFVKKITEEVLFNLQT</sequence>
<feature type="domain" description="EF-hand" evidence="3">
    <location>
        <begin position="35"/>
        <end position="70"/>
    </location>
</feature>
<proteinExistence type="predicted"/>
<dbReference type="PANTHER" id="PTHR23049">
    <property type="entry name" value="MYOSIN REGULATORY LIGHT CHAIN 2"/>
    <property type="match status" value="1"/>
</dbReference>
<dbReference type="Gene3D" id="1.10.238.10">
    <property type="entry name" value="EF-hand"/>
    <property type="match status" value="1"/>
</dbReference>
<organism evidence="4">
    <name type="scientific">Oikopleura dioica</name>
    <name type="common">Tunicate</name>
    <dbReference type="NCBI Taxonomy" id="34765"/>
    <lineage>
        <taxon>Eukaryota</taxon>
        <taxon>Metazoa</taxon>
        <taxon>Chordata</taxon>
        <taxon>Tunicata</taxon>
        <taxon>Appendicularia</taxon>
        <taxon>Copelata</taxon>
        <taxon>Oikopleuridae</taxon>
        <taxon>Oikopleura</taxon>
    </lineage>
</organism>
<evidence type="ECO:0000259" key="3">
    <source>
        <dbReference type="PROSITE" id="PS50222"/>
    </source>
</evidence>
<evidence type="ECO:0000256" key="2">
    <source>
        <dbReference type="ARBA" id="ARBA00022837"/>
    </source>
</evidence>
<dbReference type="GO" id="GO:0005509">
    <property type="term" value="F:calcium ion binding"/>
    <property type="evidence" value="ECO:0007669"/>
    <property type="project" value="InterPro"/>
</dbReference>
<reference evidence="4" key="1">
    <citation type="journal article" date="2010" name="Science">
        <title>Plasticity of animal genome architecture unmasked by rapid evolution of a pelagic tunicate.</title>
        <authorList>
            <person name="Denoeud F."/>
            <person name="Henriet S."/>
            <person name="Mungpakdee S."/>
            <person name="Aury J.M."/>
            <person name="Da Silva C."/>
            <person name="Brinkmann H."/>
            <person name="Mikhaleva J."/>
            <person name="Olsen L.C."/>
            <person name="Jubin C."/>
            <person name="Canestro C."/>
            <person name="Bouquet J.M."/>
            <person name="Danks G."/>
            <person name="Poulain J."/>
            <person name="Campsteijn C."/>
            <person name="Adamski M."/>
            <person name="Cross I."/>
            <person name="Yadetie F."/>
            <person name="Muffato M."/>
            <person name="Louis A."/>
            <person name="Butcher S."/>
            <person name="Tsagkogeorga G."/>
            <person name="Konrad A."/>
            <person name="Singh S."/>
            <person name="Jensen M.F."/>
            <person name="Cong E.H."/>
            <person name="Eikeseth-Otteraa H."/>
            <person name="Noel B."/>
            <person name="Anthouard V."/>
            <person name="Porcel B.M."/>
            <person name="Kachouri-Lafond R."/>
            <person name="Nishino A."/>
            <person name="Ugolini M."/>
            <person name="Chourrout P."/>
            <person name="Nishida H."/>
            <person name="Aasland R."/>
            <person name="Huzurbazar S."/>
            <person name="Westhof E."/>
            <person name="Delsuc F."/>
            <person name="Lehrach H."/>
            <person name="Reinhardt R."/>
            <person name="Weissenbach J."/>
            <person name="Roy S.W."/>
            <person name="Artiguenave F."/>
            <person name="Postlethwait J.H."/>
            <person name="Manak J.R."/>
            <person name="Thompson E.M."/>
            <person name="Jaillon O."/>
            <person name="Du Pasquier L."/>
            <person name="Boudinot P."/>
            <person name="Liberles D.A."/>
            <person name="Volff J.N."/>
            <person name="Philippe H."/>
            <person name="Lenhard B."/>
            <person name="Roest Crollius H."/>
            <person name="Wincker P."/>
            <person name="Chourrout D."/>
        </authorList>
    </citation>
    <scope>NUCLEOTIDE SEQUENCE [LARGE SCALE GENOMIC DNA]</scope>
</reference>
<feature type="domain" description="EF-hand" evidence="3">
    <location>
        <begin position="74"/>
        <end position="109"/>
    </location>
</feature>
<dbReference type="EMBL" id="FN654675">
    <property type="protein sequence ID" value="CBY35777.1"/>
    <property type="molecule type" value="Genomic_DNA"/>
</dbReference>
<evidence type="ECO:0000256" key="1">
    <source>
        <dbReference type="ARBA" id="ARBA00022737"/>
    </source>
</evidence>
<dbReference type="SUPFAM" id="SSF47473">
    <property type="entry name" value="EF-hand"/>
    <property type="match status" value="1"/>
</dbReference>
<dbReference type="PROSITE" id="PS50222">
    <property type="entry name" value="EF_HAND_2"/>
    <property type="match status" value="2"/>
</dbReference>
<dbReference type="InterPro" id="IPR018247">
    <property type="entry name" value="EF_Hand_1_Ca_BS"/>
</dbReference>
<accession>E4YJW6</accession>
<keyword evidence="1" id="KW-0677">Repeat</keyword>
<dbReference type="CDD" id="cd00051">
    <property type="entry name" value="EFh"/>
    <property type="match status" value="1"/>
</dbReference>
<dbReference type="AlphaFoldDB" id="E4YJW6"/>
<name>E4YJW6_OIKDI</name>
<dbReference type="InterPro" id="IPR011992">
    <property type="entry name" value="EF-hand-dom_pair"/>
</dbReference>
<dbReference type="InterPro" id="IPR050403">
    <property type="entry name" value="Myosin_RLC"/>
</dbReference>
<dbReference type="Proteomes" id="UP000011014">
    <property type="component" value="Unassembled WGS sequence"/>
</dbReference>
<keyword evidence="2" id="KW-0106">Calcium</keyword>
<protein>
    <recommendedName>
        <fullName evidence="3">EF-hand domain-containing protein</fullName>
    </recommendedName>
</protein>
<gene>
    <name evidence="4" type="ORF">GSOID_T00028243001</name>
</gene>
<evidence type="ECO:0000313" key="4">
    <source>
        <dbReference type="EMBL" id="CBY35777.1"/>
    </source>
</evidence>
<dbReference type="InterPro" id="IPR002048">
    <property type="entry name" value="EF_hand_dom"/>
</dbReference>